<protein>
    <recommendedName>
        <fullName evidence="2">Metalloendopeptidase</fullName>
        <ecNumber evidence="2">3.4.24.-</ecNumber>
    </recommendedName>
</protein>
<dbReference type="EMBL" id="JAOYFB010000003">
    <property type="protein sequence ID" value="KAK4011378.1"/>
    <property type="molecule type" value="Genomic_DNA"/>
</dbReference>
<keyword evidence="1 2" id="KW-0378">Hydrolase</keyword>
<reference evidence="5 6" key="1">
    <citation type="journal article" date="2023" name="Nucleic Acids Res.">
        <title>The hologenome of Daphnia magna reveals possible DNA methylation and microbiome-mediated evolution of the host genome.</title>
        <authorList>
            <person name="Chaturvedi A."/>
            <person name="Li X."/>
            <person name="Dhandapani V."/>
            <person name="Marshall H."/>
            <person name="Kissane S."/>
            <person name="Cuenca-Cambronero M."/>
            <person name="Asole G."/>
            <person name="Calvet F."/>
            <person name="Ruiz-Romero M."/>
            <person name="Marangio P."/>
            <person name="Guigo R."/>
            <person name="Rago D."/>
            <person name="Mirbahai L."/>
            <person name="Eastwood N."/>
            <person name="Colbourne J.K."/>
            <person name="Zhou J."/>
            <person name="Mallon E."/>
            <person name="Orsini L."/>
        </authorList>
    </citation>
    <scope>NUCLEOTIDE SEQUENCE [LARGE SCALE GENOMIC DNA]</scope>
    <source>
        <strain evidence="5">LRV0_1</strain>
    </source>
</reference>
<feature type="binding site" evidence="1">
    <location>
        <position position="125"/>
    </location>
    <ligand>
        <name>Zn(2+)</name>
        <dbReference type="ChEBI" id="CHEBI:29105"/>
        <note>catalytic</note>
    </ligand>
</feature>
<comment type="caution">
    <text evidence="1">Lacks conserved residue(s) required for the propagation of feature annotation.</text>
</comment>
<gene>
    <name evidence="5" type="ORF">OUZ56_020492</name>
</gene>
<dbReference type="Proteomes" id="UP001234178">
    <property type="component" value="Unassembled WGS sequence"/>
</dbReference>
<feature type="domain" description="Peptidase M12A" evidence="4">
    <location>
        <begin position="35"/>
        <end position="155"/>
    </location>
</feature>
<evidence type="ECO:0000313" key="6">
    <source>
        <dbReference type="Proteomes" id="UP001234178"/>
    </source>
</evidence>
<feature type="compositionally biased region" description="Polar residues" evidence="3">
    <location>
        <begin position="1"/>
        <end position="19"/>
    </location>
</feature>
<dbReference type="PROSITE" id="PS51864">
    <property type="entry name" value="ASTACIN"/>
    <property type="match status" value="1"/>
</dbReference>
<dbReference type="PANTHER" id="PTHR10127">
    <property type="entry name" value="DISCOIDIN, CUB, EGF, LAMININ , AND ZINC METALLOPROTEASE DOMAIN CONTAINING"/>
    <property type="match status" value="1"/>
</dbReference>
<evidence type="ECO:0000259" key="4">
    <source>
        <dbReference type="PROSITE" id="PS51864"/>
    </source>
</evidence>
<keyword evidence="1 2" id="KW-0862">Zinc</keyword>
<dbReference type="PANTHER" id="PTHR10127:SF883">
    <property type="entry name" value="ZINC METALLOPROTEINASE NAS-8"/>
    <property type="match status" value="1"/>
</dbReference>
<feature type="binding site" evidence="1">
    <location>
        <position position="129"/>
    </location>
    <ligand>
        <name>Zn(2+)</name>
        <dbReference type="ChEBI" id="CHEBI:29105"/>
        <note>catalytic</note>
    </ligand>
</feature>
<dbReference type="InterPro" id="IPR006026">
    <property type="entry name" value="Peptidase_Metallo"/>
</dbReference>
<evidence type="ECO:0000256" key="2">
    <source>
        <dbReference type="RuleBase" id="RU361183"/>
    </source>
</evidence>
<comment type="caution">
    <text evidence="5">The sequence shown here is derived from an EMBL/GenBank/DDBJ whole genome shotgun (WGS) entry which is preliminary data.</text>
</comment>
<keyword evidence="1 2" id="KW-0479">Metal-binding</keyword>
<sequence length="155" mass="16956">MLNSVSIDNQGTQPWQHQPDSGLVGGDLLPEDAKNGNKNAAAKWPNAQVPYVISSSFSAKDRQVIASAMAMYHQKTCIRFVARGTQKDYVKIVRGNGCWAVKGRAGGGQELILGDGCVSRATVVHELMHALGFSHEHQRPDQKKFIVRVNMIDSL</sequence>
<feature type="active site" evidence="1">
    <location>
        <position position="126"/>
    </location>
</feature>
<comment type="cofactor">
    <cofactor evidence="1 2">
        <name>Zn(2+)</name>
        <dbReference type="ChEBI" id="CHEBI:29105"/>
    </cofactor>
    <text evidence="1 2">Binds 1 zinc ion per subunit.</text>
</comment>
<dbReference type="EC" id="3.4.24.-" evidence="2"/>
<evidence type="ECO:0000256" key="3">
    <source>
        <dbReference type="SAM" id="MobiDB-lite"/>
    </source>
</evidence>
<dbReference type="Gene3D" id="3.40.390.10">
    <property type="entry name" value="Collagenase (Catalytic Domain)"/>
    <property type="match status" value="1"/>
</dbReference>
<keyword evidence="1 2" id="KW-0645">Protease</keyword>
<organism evidence="5 6">
    <name type="scientific">Daphnia magna</name>
    <dbReference type="NCBI Taxonomy" id="35525"/>
    <lineage>
        <taxon>Eukaryota</taxon>
        <taxon>Metazoa</taxon>
        <taxon>Ecdysozoa</taxon>
        <taxon>Arthropoda</taxon>
        <taxon>Crustacea</taxon>
        <taxon>Branchiopoda</taxon>
        <taxon>Diplostraca</taxon>
        <taxon>Cladocera</taxon>
        <taxon>Anomopoda</taxon>
        <taxon>Daphniidae</taxon>
        <taxon>Daphnia</taxon>
    </lineage>
</organism>
<proteinExistence type="predicted"/>
<dbReference type="PRINTS" id="PR00480">
    <property type="entry name" value="ASTACIN"/>
</dbReference>
<evidence type="ECO:0000256" key="1">
    <source>
        <dbReference type="PROSITE-ProRule" id="PRU01211"/>
    </source>
</evidence>
<dbReference type="SUPFAM" id="SSF55486">
    <property type="entry name" value="Metalloproteases ('zincins'), catalytic domain"/>
    <property type="match status" value="1"/>
</dbReference>
<dbReference type="InterPro" id="IPR024079">
    <property type="entry name" value="MetalloPept_cat_dom_sf"/>
</dbReference>
<evidence type="ECO:0000313" key="5">
    <source>
        <dbReference type="EMBL" id="KAK4011378.1"/>
    </source>
</evidence>
<accession>A0ABQ9ZFD1</accession>
<feature type="binding site" evidence="1">
    <location>
        <position position="135"/>
    </location>
    <ligand>
        <name>Zn(2+)</name>
        <dbReference type="ChEBI" id="CHEBI:29105"/>
        <note>catalytic</note>
    </ligand>
</feature>
<keyword evidence="1 2" id="KW-0482">Metalloprotease</keyword>
<keyword evidence="6" id="KW-1185">Reference proteome</keyword>
<dbReference type="InterPro" id="IPR001506">
    <property type="entry name" value="Peptidase_M12A"/>
</dbReference>
<dbReference type="Pfam" id="PF01400">
    <property type="entry name" value="Astacin"/>
    <property type="match status" value="1"/>
</dbReference>
<name>A0ABQ9ZFD1_9CRUS</name>
<dbReference type="SMART" id="SM00235">
    <property type="entry name" value="ZnMc"/>
    <property type="match status" value="1"/>
</dbReference>
<feature type="region of interest" description="Disordered" evidence="3">
    <location>
        <begin position="1"/>
        <end position="41"/>
    </location>
</feature>